<dbReference type="PANTHER" id="PTHR30520:SF6">
    <property type="entry name" value="FORMATE_NITRATE FAMILY TRANSPORTER (EUROFUNG)"/>
    <property type="match status" value="1"/>
</dbReference>
<dbReference type="EMBL" id="QAMZ01000053">
    <property type="protein sequence ID" value="PWL51911.1"/>
    <property type="molecule type" value="Genomic_DNA"/>
</dbReference>
<gene>
    <name evidence="7" type="ORF">DBY38_13290</name>
</gene>
<feature type="transmembrane region" description="Helical" evidence="6">
    <location>
        <begin position="233"/>
        <end position="265"/>
    </location>
</feature>
<dbReference type="Pfam" id="PF01226">
    <property type="entry name" value="Form_Nir_trans"/>
    <property type="match status" value="1"/>
</dbReference>
<keyword evidence="4 6" id="KW-0472">Membrane</keyword>
<feature type="transmembrane region" description="Helical" evidence="6">
    <location>
        <begin position="109"/>
        <end position="134"/>
    </location>
</feature>
<dbReference type="GO" id="GO:0015499">
    <property type="term" value="F:formate transmembrane transporter activity"/>
    <property type="evidence" value="ECO:0007669"/>
    <property type="project" value="TreeGrafter"/>
</dbReference>
<organism evidence="7 8">
    <name type="scientific">Clostridium cadaveris</name>
    <dbReference type="NCBI Taxonomy" id="1529"/>
    <lineage>
        <taxon>Bacteria</taxon>
        <taxon>Bacillati</taxon>
        <taxon>Bacillota</taxon>
        <taxon>Clostridia</taxon>
        <taxon>Eubacteriales</taxon>
        <taxon>Clostridiaceae</taxon>
        <taxon>Clostridium</taxon>
    </lineage>
</organism>
<feature type="transmembrane region" description="Helical" evidence="6">
    <location>
        <begin position="73"/>
        <end position="97"/>
    </location>
</feature>
<evidence type="ECO:0000256" key="2">
    <source>
        <dbReference type="ARBA" id="ARBA00022692"/>
    </source>
</evidence>
<comment type="subcellular location">
    <subcellularLocation>
        <location evidence="1">Membrane</location>
        <topology evidence="1">Multi-pass membrane protein</topology>
    </subcellularLocation>
</comment>
<evidence type="ECO:0000256" key="4">
    <source>
        <dbReference type="ARBA" id="ARBA00023136"/>
    </source>
</evidence>
<evidence type="ECO:0000313" key="7">
    <source>
        <dbReference type="EMBL" id="PWL51911.1"/>
    </source>
</evidence>
<sequence>MKLEKLVLTPQETYDNVLAAYEKKANYPLKKTIILGFLSGIFLSLGSFAAAATSHSITNYGLSKLISGSIFPIGLILIILCGTDLFTGNVLLTVPLLEKKISLKTMAKNLMVVYLTNLLGAIIVTSLLIFSGAFDANSGALGTYAIKVAATKASIPFFKALCSGILCNIFVCIAVWGSFISRDVFGKMAIIWFPICAFIISGFEHSIANMYYFTAGLLSKASGLYEFPVGKDITISGAISNLIPVTIGNIIGGAIFVALMFYLVYGHKNSNDK</sequence>
<reference evidence="7 8" key="1">
    <citation type="submission" date="2018-03" db="EMBL/GenBank/DDBJ databases">
        <title>The uncultured portion of the human microbiome is neutrally assembled.</title>
        <authorList>
            <person name="Jeraldo P."/>
            <person name="Boardman L."/>
            <person name="White B.A."/>
            <person name="Nelson H."/>
            <person name="Goldenfeld N."/>
            <person name="Chia N."/>
        </authorList>
    </citation>
    <scope>NUCLEOTIDE SEQUENCE [LARGE SCALE GENOMIC DNA]</scope>
    <source>
        <strain evidence="7">CIM:MAG 903</strain>
    </source>
</reference>
<evidence type="ECO:0000256" key="1">
    <source>
        <dbReference type="ARBA" id="ARBA00004141"/>
    </source>
</evidence>
<accession>A0A316M1D3</accession>
<dbReference type="InterPro" id="IPR000292">
    <property type="entry name" value="For/NO2_transpt"/>
</dbReference>
<dbReference type="GO" id="GO:0005886">
    <property type="term" value="C:plasma membrane"/>
    <property type="evidence" value="ECO:0007669"/>
    <property type="project" value="TreeGrafter"/>
</dbReference>
<evidence type="ECO:0000256" key="6">
    <source>
        <dbReference type="SAM" id="Phobius"/>
    </source>
</evidence>
<name>A0A316M1D3_9CLOT</name>
<protein>
    <submittedName>
        <fullName evidence="7">Formate/nitrite transporter family protein</fullName>
    </submittedName>
</protein>
<comment type="similarity">
    <text evidence="5">Belongs to the FNT transporter (TC 1.A.16) family.</text>
</comment>
<feature type="transmembrane region" description="Helical" evidence="6">
    <location>
        <begin position="33"/>
        <end position="53"/>
    </location>
</feature>
<keyword evidence="3 6" id="KW-1133">Transmembrane helix</keyword>
<dbReference type="InterPro" id="IPR023271">
    <property type="entry name" value="Aquaporin-like"/>
</dbReference>
<dbReference type="PANTHER" id="PTHR30520">
    <property type="entry name" value="FORMATE TRANSPORTER-RELATED"/>
    <property type="match status" value="1"/>
</dbReference>
<dbReference type="Gene3D" id="1.20.1080.10">
    <property type="entry name" value="Glycerol uptake facilitator protein"/>
    <property type="match status" value="1"/>
</dbReference>
<evidence type="ECO:0000313" key="8">
    <source>
        <dbReference type="Proteomes" id="UP000246114"/>
    </source>
</evidence>
<keyword evidence="2 6" id="KW-0812">Transmembrane</keyword>
<evidence type="ECO:0000256" key="5">
    <source>
        <dbReference type="ARBA" id="ARBA00049660"/>
    </source>
</evidence>
<feature type="transmembrane region" description="Helical" evidence="6">
    <location>
        <begin position="154"/>
        <end position="177"/>
    </location>
</feature>
<comment type="caution">
    <text evidence="7">The sequence shown here is derived from an EMBL/GenBank/DDBJ whole genome shotgun (WGS) entry which is preliminary data.</text>
</comment>
<proteinExistence type="inferred from homology"/>
<dbReference type="PROSITE" id="PS01005">
    <property type="entry name" value="FORMATE_NITRITE_TP_1"/>
    <property type="match status" value="1"/>
</dbReference>
<dbReference type="Proteomes" id="UP000246114">
    <property type="component" value="Unassembled WGS sequence"/>
</dbReference>
<evidence type="ECO:0000256" key="3">
    <source>
        <dbReference type="ARBA" id="ARBA00022989"/>
    </source>
</evidence>
<dbReference type="InterPro" id="IPR024002">
    <property type="entry name" value="For/NO2_transpt_CS"/>
</dbReference>
<dbReference type="AlphaFoldDB" id="A0A316M1D3"/>
<feature type="transmembrane region" description="Helical" evidence="6">
    <location>
        <begin position="189"/>
        <end position="213"/>
    </location>
</feature>